<reference evidence="1" key="1">
    <citation type="submission" date="2020-08" db="EMBL/GenBank/DDBJ databases">
        <title>Multicomponent nature underlies the extraordinary mechanical properties of spider dragline silk.</title>
        <authorList>
            <person name="Kono N."/>
            <person name="Nakamura H."/>
            <person name="Mori M."/>
            <person name="Yoshida Y."/>
            <person name="Ohtoshi R."/>
            <person name="Malay A.D."/>
            <person name="Moran D.A.P."/>
            <person name="Tomita M."/>
            <person name="Numata K."/>
            <person name="Arakawa K."/>
        </authorList>
    </citation>
    <scope>NUCLEOTIDE SEQUENCE</scope>
</reference>
<gene>
    <name evidence="1" type="ORF">NPIL_48801</name>
</gene>
<name>A0A8X6TFJ8_NEPPI</name>
<proteinExistence type="predicted"/>
<dbReference type="OrthoDB" id="6437322at2759"/>
<dbReference type="AlphaFoldDB" id="A0A8X6TFJ8"/>
<evidence type="ECO:0000313" key="2">
    <source>
        <dbReference type="Proteomes" id="UP000887013"/>
    </source>
</evidence>
<organism evidence="1 2">
    <name type="scientific">Nephila pilipes</name>
    <name type="common">Giant wood spider</name>
    <name type="synonym">Nephila maculata</name>
    <dbReference type="NCBI Taxonomy" id="299642"/>
    <lineage>
        <taxon>Eukaryota</taxon>
        <taxon>Metazoa</taxon>
        <taxon>Ecdysozoa</taxon>
        <taxon>Arthropoda</taxon>
        <taxon>Chelicerata</taxon>
        <taxon>Arachnida</taxon>
        <taxon>Araneae</taxon>
        <taxon>Araneomorphae</taxon>
        <taxon>Entelegynae</taxon>
        <taxon>Araneoidea</taxon>
        <taxon>Nephilidae</taxon>
        <taxon>Nephila</taxon>
    </lineage>
</organism>
<keyword evidence="2" id="KW-1185">Reference proteome</keyword>
<sequence>MWPISDLSPDKSVVNAEKRKSVVTSLVVSKNILEFLSRFSSYEKFLRVTAWIIRFCNNCKNKNIASLTNMLSAEELKEAEIKVMFIVQKSSFSSSNDEKLRYTICDR</sequence>
<evidence type="ECO:0000313" key="1">
    <source>
        <dbReference type="EMBL" id="GFT02917.1"/>
    </source>
</evidence>
<dbReference type="Proteomes" id="UP000887013">
    <property type="component" value="Unassembled WGS sequence"/>
</dbReference>
<accession>A0A8X6TFJ8</accession>
<protein>
    <submittedName>
        <fullName evidence="1">Uncharacterized protein</fullName>
    </submittedName>
</protein>
<dbReference type="EMBL" id="BMAW01102162">
    <property type="protein sequence ID" value="GFT02917.1"/>
    <property type="molecule type" value="Genomic_DNA"/>
</dbReference>
<comment type="caution">
    <text evidence="1">The sequence shown here is derived from an EMBL/GenBank/DDBJ whole genome shotgun (WGS) entry which is preliminary data.</text>
</comment>